<dbReference type="GO" id="GO:0005634">
    <property type="term" value="C:nucleus"/>
    <property type="evidence" value="ECO:0007669"/>
    <property type="project" value="UniProtKB-SubCell"/>
</dbReference>
<dbReference type="SMART" id="SM00424">
    <property type="entry name" value="STE"/>
    <property type="match status" value="1"/>
</dbReference>
<evidence type="ECO:0000256" key="2">
    <source>
        <dbReference type="ARBA" id="ARBA00023015"/>
    </source>
</evidence>
<keyword evidence="8" id="KW-1185">Reference proteome</keyword>
<dbReference type="AlphaFoldDB" id="A0AAV5S7S2"/>
<dbReference type="Proteomes" id="UP001377567">
    <property type="component" value="Unassembled WGS sequence"/>
</dbReference>
<evidence type="ECO:0008006" key="9">
    <source>
        <dbReference type="Google" id="ProtNLM"/>
    </source>
</evidence>
<comment type="caution">
    <text evidence="7">The sequence shown here is derived from an EMBL/GenBank/DDBJ whole genome shotgun (WGS) entry which is preliminary data.</text>
</comment>
<reference evidence="7 8" key="1">
    <citation type="journal article" date="2023" name="Elife">
        <title>Identification of key yeast species and microbe-microbe interactions impacting larval growth of Drosophila in the wild.</title>
        <authorList>
            <person name="Mure A."/>
            <person name="Sugiura Y."/>
            <person name="Maeda R."/>
            <person name="Honda K."/>
            <person name="Sakurai N."/>
            <person name="Takahashi Y."/>
            <person name="Watada M."/>
            <person name="Katoh T."/>
            <person name="Gotoh A."/>
            <person name="Gotoh Y."/>
            <person name="Taniguchi I."/>
            <person name="Nakamura K."/>
            <person name="Hayashi T."/>
            <person name="Katayama T."/>
            <person name="Uemura T."/>
            <person name="Hattori Y."/>
        </authorList>
    </citation>
    <scope>NUCLEOTIDE SEQUENCE [LARGE SCALE GENOMIC DNA]</scope>
    <source>
        <strain evidence="7 8">KH-74</strain>
    </source>
</reference>
<evidence type="ECO:0000256" key="3">
    <source>
        <dbReference type="ARBA" id="ARBA00023163"/>
    </source>
</evidence>
<dbReference type="GO" id="GO:0003700">
    <property type="term" value="F:DNA-binding transcription factor activity"/>
    <property type="evidence" value="ECO:0007669"/>
    <property type="project" value="InterPro"/>
</dbReference>
<evidence type="ECO:0000256" key="5">
    <source>
        <dbReference type="ARBA" id="ARBA00024345"/>
    </source>
</evidence>
<dbReference type="GO" id="GO:2000220">
    <property type="term" value="P:regulation of pseudohyphal growth"/>
    <property type="evidence" value="ECO:0007669"/>
    <property type="project" value="TreeGrafter"/>
</dbReference>
<keyword evidence="4" id="KW-0539">Nucleus</keyword>
<proteinExistence type="inferred from homology"/>
<dbReference type="GO" id="GO:1990526">
    <property type="term" value="C:Ste12p-Dig1p-Dig2p complex"/>
    <property type="evidence" value="ECO:0007669"/>
    <property type="project" value="TreeGrafter"/>
</dbReference>
<feature type="compositionally biased region" description="Low complexity" evidence="6">
    <location>
        <begin position="376"/>
        <end position="387"/>
    </location>
</feature>
<comment type="subcellular location">
    <subcellularLocation>
        <location evidence="1">Nucleus</location>
    </subcellularLocation>
</comment>
<accession>A0AAV5S7S2</accession>
<evidence type="ECO:0000313" key="8">
    <source>
        <dbReference type="Proteomes" id="UP001377567"/>
    </source>
</evidence>
<feature type="compositionally biased region" description="Basic and acidic residues" evidence="6">
    <location>
        <begin position="353"/>
        <end position="365"/>
    </location>
</feature>
<evidence type="ECO:0000313" key="7">
    <source>
        <dbReference type="EMBL" id="GMM58811.1"/>
    </source>
</evidence>
<feature type="compositionally biased region" description="Polar residues" evidence="6">
    <location>
        <begin position="521"/>
        <end position="537"/>
    </location>
</feature>
<organism evidence="7 8">
    <name type="scientific">Maudiozyma humilis</name>
    <name type="common">Sour dough yeast</name>
    <name type="synonym">Kazachstania humilis</name>
    <dbReference type="NCBI Taxonomy" id="51915"/>
    <lineage>
        <taxon>Eukaryota</taxon>
        <taxon>Fungi</taxon>
        <taxon>Dikarya</taxon>
        <taxon>Ascomycota</taxon>
        <taxon>Saccharomycotina</taxon>
        <taxon>Saccharomycetes</taxon>
        <taxon>Saccharomycetales</taxon>
        <taxon>Saccharomycetaceae</taxon>
        <taxon>Maudiozyma</taxon>
    </lineage>
</organism>
<feature type="region of interest" description="Disordered" evidence="6">
    <location>
        <begin position="353"/>
        <end position="387"/>
    </location>
</feature>
<evidence type="ECO:0000256" key="1">
    <source>
        <dbReference type="ARBA" id="ARBA00004123"/>
    </source>
</evidence>
<dbReference type="GO" id="GO:1990527">
    <property type="term" value="C:Tec1p-Ste12p-Dig1p complex"/>
    <property type="evidence" value="ECO:0007669"/>
    <property type="project" value="TreeGrafter"/>
</dbReference>
<protein>
    <recommendedName>
        <fullName evidence="9">Transcription factor</fullName>
    </recommendedName>
</protein>
<evidence type="ECO:0000256" key="6">
    <source>
        <dbReference type="SAM" id="MobiDB-lite"/>
    </source>
</evidence>
<dbReference type="PANTHER" id="PTHR47427:SF1">
    <property type="entry name" value="PROTEIN STE12"/>
    <property type="match status" value="1"/>
</dbReference>
<sequence>MNNKRPIRTQVILKPTGSDRSASSDSAKNDIAEALELLDDFKYYLTTGPANWLENQIIRRYHLNSDLGFVSCVFWNNMYYMTGTDIVKCCVYRMKLFGRVVIHKKKFEEGIFSDLRNLKCETDATLEQPKSEFLQFLLKNACLKTQKKQKVFFWFSIPHDKIFADALERDLKREQSGQQTITKAVLEPSLSFKYVPDVDVPVYEQVVKHIERIKKQFNIEEQEKSSPSNVKKNDLGPDVGIQSDAVSAFPEDTHSEFSVPTQSIGTELGIDESEKPAVSQIDEPKETEVDENRIPPDYLNFEIEYPEGFAAANKTQSVRFKEEIYHEDNIDQNISKESDIQRTIGDHISTETFEIKDENNQESHNELSVGNEEQTSSKNGNNITTNSNGGMSSQVLYTQANTVPVYFNVVQPPFSAYNPFESEVTQPSVNHPLVGLEALFSPQNIYNKDNMFRQPGMNGTPISQFPYSQPVYPTGIQNPSTPGFRNPSIYPWIQSPFMPVGNIIPGNMFFPQMTPTVRNSVSYQNSNPAKVHSSQVPSKVRKLSHNARDGTTTFSKAGFQNKINSASRQVLSQVDEPLGLAEE</sequence>
<dbReference type="InterPro" id="IPR052127">
    <property type="entry name" value="STE12_transcription_factor"/>
</dbReference>
<name>A0AAV5S7S2_MAUHU</name>
<evidence type="ECO:0000256" key="4">
    <source>
        <dbReference type="ARBA" id="ARBA00023242"/>
    </source>
</evidence>
<keyword evidence="2" id="KW-0805">Transcription regulation</keyword>
<dbReference type="InterPro" id="IPR003120">
    <property type="entry name" value="Ste12"/>
</dbReference>
<feature type="region of interest" description="Disordered" evidence="6">
    <location>
        <begin position="521"/>
        <end position="554"/>
    </location>
</feature>
<dbReference type="Pfam" id="PF02200">
    <property type="entry name" value="STE"/>
    <property type="match status" value="1"/>
</dbReference>
<dbReference type="PANTHER" id="PTHR47427">
    <property type="entry name" value="PROTEIN STE12"/>
    <property type="match status" value="1"/>
</dbReference>
<comment type="similarity">
    <text evidence="5">Belongs to the STE12 transcription factor family.</text>
</comment>
<dbReference type="EMBL" id="BTGD01000025">
    <property type="protein sequence ID" value="GMM58811.1"/>
    <property type="molecule type" value="Genomic_DNA"/>
</dbReference>
<gene>
    <name evidence="7" type="ORF">DAKH74_054280</name>
</gene>
<keyword evidence="3" id="KW-0804">Transcription</keyword>